<protein>
    <submittedName>
        <fullName evidence="2">Uncharacterized protein</fullName>
    </submittedName>
</protein>
<feature type="transmembrane region" description="Helical" evidence="1">
    <location>
        <begin position="143"/>
        <end position="166"/>
    </location>
</feature>
<evidence type="ECO:0000313" key="2">
    <source>
        <dbReference type="EMBL" id="KAH3665947.1"/>
    </source>
</evidence>
<proteinExistence type="predicted"/>
<evidence type="ECO:0000313" key="3">
    <source>
        <dbReference type="Proteomes" id="UP000769157"/>
    </source>
</evidence>
<reference evidence="2" key="2">
    <citation type="submission" date="2021-01" db="EMBL/GenBank/DDBJ databases">
        <authorList>
            <person name="Schikora-Tamarit M.A."/>
        </authorList>
    </citation>
    <scope>NUCLEOTIDE SEQUENCE</scope>
    <source>
        <strain evidence="2">CBS6075</strain>
    </source>
</reference>
<keyword evidence="1" id="KW-1133">Transmembrane helix</keyword>
<feature type="transmembrane region" description="Helical" evidence="1">
    <location>
        <begin position="84"/>
        <end position="101"/>
    </location>
</feature>
<dbReference type="GeneID" id="70236101"/>
<gene>
    <name evidence="2" type="ORF">OGAPHI_004136</name>
</gene>
<dbReference type="OrthoDB" id="3989403at2759"/>
<evidence type="ECO:0000256" key="1">
    <source>
        <dbReference type="SAM" id="Phobius"/>
    </source>
</evidence>
<dbReference type="AlphaFoldDB" id="A0A9P8P626"/>
<dbReference type="Proteomes" id="UP000769157">
    <property type="component" value="Unassembled WGS sequence"/>
</dbReference>
<feature type="transmembrane region" description="Helical" evidence="1">
    <location>
        <begin position="178"/>
        <end position="199"/>
    </location>
</feature>
<feature type="transmembrane region" description="Helical" evidence="1">
    <location>
        <begin position="37"/>
        <end position="56"/>
    </location>
</feature>
<name>A0A9P8P626_9ASCO</name>
<dbReference type="RefSeq" id="XP_046061151.1">
    <property type="nucleotide sequence ID" value="XM_046205181.1"/>
</dbReference>
<feature type="transmembrane region" description="Helical" evidence="1">
    <location>
        <begin position="108"/>
        <end position="131"/>
    </location>
</feature>
<comment type="caution">
    <text evidence="2">The sequence shown here is derived from an EMBL/GenBank/DDBJ whole genome shotgun (WGS) entry which is preliminary data.</text>
</comment>
<keyword evidence="3" id="KW-1185">Reference proteome</keyword>
<organism evidence="2 3">
    <name type="scientific">Ogataea philodendri</name>
    <dbReference type="NCBI Taxonomy" id="1378263"/>
    <lineage>
        <taxon>Eukaryota</taxon>
        <taxon>Fungi</taxon>
        <taxon>Dikarya</taxon>
        <taxon>Ascomycota</taxon>
        <taxon>Saccharomycotina</taxon>
        <taxon>Pichiomycetes</taxon>
        <taxon>Pichiales</taxon>
        <taxon>Pichiaceae</taxon>
        <taxon>Ogataea</taxon>
    </lineage>
</organism>
<dbReference type="EMBL" id="JAEUBE010000295">
    <property type="protein sequence ID" value="KAH3665947.1"/>
    <property type="molecule type" value="Genomic_DNA"/>
</dbReference>
<sequence>MSDIEKLEKIQVTETTISLDSDPDHTEHAPKKQTLKYVLAVLLTSIPIAAVLYLNWLDKKYMLHELSRQQLVARLSMYKTKPPMKVFIHFMILLTGVENLVGDQTSQFFTFASIYMITIWTQASLVIVQVVGIISELHVQKEYFWSMTVLSAVFVLIAIGASYSLCKVRGIGLNDTRNGLMLLNMFQAWLTAFGCLFELCQYSTRNLTNMISYYTVLTQTLNQEHIVVTLAVAHVCAMVIGGSLLLTNFLCCLTIERGSKPWIVNQNSSSLKIVAAAFISVSLLHCLQVEWTDLFNSR</sequence>
<accession>A0A9P8P626</accession>
<keyword evidence="1" id="KW-0812">Transmembrane</keyword>
<keyword evidence="1" id="KW-0472">Membrane</keyword>
<reference evidence="2" key="1">
    <citation type="journal article" date="2021" name="Open Biol.">
        <title>Shared evolutionary footprints suggest mitochondrial oxidative damage underlies multiple complex I losses in fungi.</title>
        <authorList>
            <person name="Schikora-Tamarit M.A."/>
            <person name="Marcet-Houben M."/>
            <person name="Nosek J."/>
            <person name="Gabaldon T."/>
        </authorList>
    </citation>
    <scope>NUCLEOTIDE SEQUENCE</scope>
    <source>
        <strain evidence="2">CBS6075</strain>
    </source>
</reference>
<feature type="transmembrane region" description="Helical" evidence="1">
    <location>
        <begin position="226"/>
        <end position="250"/>
    </location>
</feature>